<keyword evidence="3" id="KW-0472">Membrane</keyword>
<feature type="transmembrane region" description="Helical" evidence="3">
    <location>
        <begin position="335"/>
        <end position="359"/>
    </location>
</feature>
<sequence>MPEKMLNDVGRRLTDSTVDTESGELKLKPDEGEGGRAAWLTVAGSILVYYSSFGVMNSFGFFQDYYTQDFLKDTPASTIAFCGTLQMFLMNSLAAVSGALCDRYGVTYLYIGSGIGTILALIGLSFIQPGHFWQIVLVQGLLMGLTIAFGIQPALTVVGQHFKKQRALAMGLVSTGSALGGIGFPLMFEKLLPRVGFANAIRLAALKIGVCYSIALFISSSKPSKRDGKRSCMSLIDFSGFLDLRYTILCIGTFFAILGLWMPSYYIKTYANVAYPGNTISEYFLCIMNGTSILGAVFGGLLADRIGRLNLLWPTALLSGFLCLFLWLLSETLAVLILFVCLYGITISNINALPASVIGQITPDESLGARIGAFYSLIAIASLVGTPIGGALIVDKDRKAGYRWLIVFSGVSLIVGSLFMLASRLLHDKDLRKRW</sequence>
<feature type="transmembrane region" description="Helical" evidence="3">
    <location>
        <begin position="167"/>
        <end position="188"/>
    </location>
</feature>
<dbReference type="InterPro" id="IPR036259">
    <property type="entry name" value="MFS_trans_sf"/>
</dbReference>
<keyword evidence="6" id="KW-1185">Reference proteome</keyword>
<feature type="transmembrane region" description="Helical" evidence="3">
    <location>
        <begin position="310"/>
        <end position="329"/>
    </location>
</feature>
<proteinExistence type="inferred from homology"/>
<evidence type="ECO:0000256" key="1">
    <source>
        <dbReference type="ARBA" id="ARBA00004141"/>
    </source>
</evidence>
<dbReference type="PANTHER" id="PTHR11360">
    <property type="entry name" value="MONOCARBOXYLATE TRANSPORTER"/>
    <property type="match status" value="1"/>
</dbReference>
<comment type="subcellular location">
    <subcellularLocation>
        <location evidence="1">Membrane</location>
        <topology evidence="1">Multi-pass membrane protein</topology>
    </subcellularLocation>
</comment>
<dbReference type="EMBL" id="MU006249">
    <property type="protein sequence ID" value="KAF2818719.1"/>
    <property type="molecule type" value="Genomic_DNA"/>
</dbReference>
<dbReference type="GO" id="GO:0016020">
    <property type="term" value="C:membrane"/>
    <property type="evidence" value="ECO:0007669"/>
    <property type="project" value="UniProtKB-SubCell"/>
</dbReference>
<evidence type="ECO:0000313" key="6">
    <source>
        <dbReference type="Proteomes" id="UP000799424"/>
    </source>
</evidence>
<feature type="transmembrane region" description="Helical" evidence="3">
    <location>
        <begin position="240"/>
        <end position="262"/>
    </location>
</feature>
<evidence type="ECO:0000256" key="2">
    <source>
        <dbReference type="ARBA" id="ARBA00006727"/>
    </source>
</evidence>
<keyword evidence="3" id="KW-1133">Transmembrane helix</keyword>
<evidence type="ECO:0000259" key="4">
    <source>
        <dbReference type="PROSITE" id="PS50850"/>
    </source>
</evidence>
<dbReference type="Pfam" id="PF07690">
    <property type="entry name" value="MFS_1"/>
    <property type="match status" value="1"/>
</dbReference>
<organism evidence="5 6">
    <name type="scientific">Ophiobolus disseminans</name>
    <dbReference type="NCBI Taxonomy" id="1469910"/>
    <lineage>
        <taxon>Eukaryota</taxon>
        <taxon>Fungi</taxon>
        <taxon>Dikarya</taxon>
        <taxon>Ascomycota</taxon>
        <taxon>Pezizomycotina</taxon>
        <taxon>Dothideomycetes</taxon>
        <taxon>Pleosporomycetidae</taxon>
        <taxon>Pleosporales</taxon>
        <taxon>Pleosporineae</taxon>
        <taxon>Phaeosphaeriaceae</taxon>
        <taxon>Ophiobolus</taxon>
    </lineage>
</organism>
<feature type="transmembrane region" description="Helical" evidence="3">
    <location>
        <begin position="371"/>
        <end position="393"/>
    </location>
</feature>
<evidence type="ECO:0000256" key="3">
    <source>
        <dbReference type="SAM" id="Phobius"/>
    </source>
</evidence>
<feature type="transmembrane region" description="Helical" evidence="3">
    <location>
        <begin position="133"/>
        <end position="155"/>
    </location>
</feature>
<gene>
    <name evidence="5" type="ORF">CC86DRAFT_450382</name>
</gene>
<dbReference type="PROSITE" id="PS50850">
    <property type="entry name" value="MFS"/>
    <property type="match status" value="1"/>
</dbReference>
<accession>A0A6A6ZDC7</accession>
<name>A0A6A6ZDC7_9PLEO</name>
<feature type="transmembrane region" description="Helical" evidence="3">
    <location>
        <begin position="282"/>
        <end position="303"/>
    </location>
</feature>
<feature type="transmembrane region" description="Helical" evidence="3">
    <location>
        <begin position="37"/>
        <end position="56"/>
    </location>
</feature>
<dbReference type="InterPro" id="IPR020846">
    <property type="entry name" value="MFS_dom"/>
</dbReference>
<feature type="transmembrane region" description="Helical" evidence="3">
    <location>
        <begin position="200"/>
        <end position="219"/>
    </location>
</feature>
<protein>
    <submittedName>
        <fullName evidence="5">MFS general substrate transporter</fullName>
    </submittedName>
</protein>
<feature type="domain" description="Major facilitator superfamily (MFS) profile" evidence="4">
    <location>
        <begin position="245"/>
        <end position="435"/>
    </location>
</feature>
<evidence type="ECO:0000313" key="5">
    <source>
        <dbReference type="EMBL" id="KAF2818719.1"/>
    </source>
</evidence>
<comment type="similarity">
    <text evidence="2">Belongs to the major facilitator superfamily. Monocarboxylate porter (TC 2.A.1.13) family.</text>
</comment>
<dbReference type="PANTHER" id="PTHR11360:SF281">
    <property type="entry name" value="ASPYRIDONES EFFLUX PROTEIN APDF-RELATED"/>
    <property type="match status" value="1"/>
</dbReference>
<dbReference type="Proteomes" id="UP000799424">
    <property type="component" value="Unassembled WGS sequence"/>
</dbReference>
<dbReference type="InterPro" id="IPR011701">
    <property type="entry name" value="MFS"/>
</dbReference>
<dbReference type="InterPro" id="IPR050327">
    <property type="entry name" value="Proton-linked_MCT"/>
</dbReference>
<dbReference type="GO" id="GO:0022857">
    <property type="term" value="F:transmembrane transporter activity"/>
    <property type="evidence" value="ECO:0007669"/>
    <property type="project" value="InterPro"/>
</dbReference>
<dbReference type="Gene3D" id="1.20.1250.20">
    <property type="entry name" value="MFS general substrate transporter like domains"/>
    <property type="match status" value="2"/>
</dbReference>
<dbReference type="OrthoDB" id="6509908at2759"/>
<dbReference type="AlphaFoldDB" id="A0A6A6ZDC7"/>
<keyword evidence="3" id="KW-0812">Transmembrane</keyword>
<feature type="transmembrane region" description="Helical" evidence="3">
    <location>
        <begin position="108"/>
        <end position="127"/>
    </location>
</feature>
<feature type="transmembrane region" description="Helical" evidence="3">
    <location>
        <begin position="76"/>
        <end position="96"/>
    </location>
</feature>
<reference evidence="5" key="1">
    <citation type="journal article" date="2020" name="Stud. Mycol.">
        <title>101 Dothideomycetes genomes: a test case for predicting lifestyles and emergence of pathogens.</title>
        <authorList>
            <person name="Haridas S."/>
            <person name="Albert R."/>
            <person name="Binder M."/>
            <person name="Bloem J."/>
            <person name="Labutti K."/>
            <person name="Salamov A."/>
            <person name="Andreopoulos B."/>
            <person name="Baker S."/>
            <person name="Barry K."/>
            <person name="Bills G."/>
            <person name="Bluhm B."/>
            <person name="Cannon C."/>
            <person name="Castanera R."/>
            <person name="Culley D."/>
            <person name="Daum C."/>
            <person name="Ezra D."/>
            <person name="Gonzalez J."/>
            <person name="Henrissat B."/>
            <person name="Kuo A."/>
            <person name="Liang C."/>
            <person name="Lipzen A."/>
            <person name="Lutzoni F."/>
            <person name="Magnuson J."/>
            <person name="Mondo S."/>
            <person name="Nolan M."/>
            <person name="Ohm R."/>
            <person name="Pangilinan J."/>
            <person name="Park H.-J."/>
            <person name="Ramirez L."/>
            <person name="Alfaro M."/>
            <person name="Sun H."/>
            <person name="Tritt A."/>
            <person name="Yoshinaga Y."/>
            <person name="Zwiers L.-H."/>
            <person name="Turgeon B."/>
            <person name="Goodwin S."/>
            <person name="Spatafora J."/>
            <person name="Crous P."/>
            <person name="Grigoriev I."/>
        </authorList>
    </citation>
    <scope>NUCLEOTIDE SEQUENCE</scope>
    <source>
        <strain evidence="5">CBS 113818</strain>
    </source>
</reference>
<dbReference type="SUPFAM" id="SSF103473">
    <property type="entry name" value="MFS general substrate transporter"/>
    <property type="match status" value="1"/>
</dbReference>
<feature type="transmembrane region" description="Helical" evidence="3">
    <location>
        <begin position="405"/>
        <end position="426"/>
    </location>
</feature>